<keyword evidence="2" id="KW-1185">Reference proteome</keyword>
<evidence type="ECO:0000313" key="1">
    <source>
        <dbReference type="EMBL" id="OCH90978.1"/>
    </source>
</evidence>
<dbReference type="Proteomes" id="UP000250043">
    <property type="component" value="Unassembled WGS sequence"/>
</dbReference>
<dbReference type="EMBL" id="KV722394">
    <property type="protein sequence ID" value="OCH90978.1"/>
    <property type="molecule type" value="Genomic_DNA"/>
</dbReference>
<name>A0A8E2AU15_9APHY</name>
<accession>A0A8E2AU15</accession>
<evidence type="ECO:0000313" key="2">
    <source>
        <dbReference type="Proteomes" id="UP000250043"/>
    </source>
</evidence>
<dbReference type="AlphaFoldDB" id="A0A8E2AU15"/>
<gene>
    <name evidence="1" type="ORF">OBBRIDRAFT_792788</name>
</gene>
<protein>
    <submittedName>
        <fullName evidence="1">Uncharacterized protein</fullName>
    </submittedName>
</protein>
<organism evidence="1 2">
    <name type="scientific">Obba rivulosa</name>
    <dbReference type="NCBI Taxonomy" id="1052685"/>
    <lineage>
        <taxon>Eukaryota</taxon>
        <taxon>Fungi</taxon>
        <taxon>Dikarya</taxon>
        <taxon>Basidiomycota</taxon>
        <taxon>Agaricomycotina</taxon>
        <taxon>Agaricomycetes</taxon>
        <taxon>Polyporales</taxon>
        <taxon>Gelatoporiaceae</taxon>
        <taxon>Obba</taxon>
    </lineage>
</organism>
<proteinExistence type="predicted"/>
<reference evidence="1 2" key="1">
    <citation type="submission" date="2016-07" db="EMBL/GenBank/DDBJ databases">
        <title>Draft genome of the white-rot fungus Obba rivulosa 3A-2.</title>
        <authorList>
            <consortium name="DOE Joint Genome Institute"/>
            <person name="Miettinen O."/>
            <person name="Riley R."/>
            <person name="Acob R."/>
            <person name="Barry K."/>
            <person name="Cullen D."/>
            <person name="De Vries R."/>
            <person name="Hainaut M."/>
            <person name="Hatakka A."/>
            <person name="Henrissat B."/>
            <person name="Hilden K."/>
            <person name="Kuo R."/>
            <person name="Labutti K."/>
            <person name="Lipzen A."/>
            <person name="Makela M.R."/>
            <person name="Sandor L."/>
            <person name="Spatafora J.W."/>
            <person name="Grigoriev I.V."/>
            <person name="Hibbett D.S."/>
        </authorList>
    </citation>
    <scope>NUCLEOTIDE SEQUENCE [LARGE SCALE GENOMIC DNA]</scope>
    <source>
        <strain evidence="1 2">3A-2</strain>
    </source>
</reference>
<sequence length="78" mass="8817">MASRILFSTSAWFDASSRGRVLIRQLLLLSDFALLVNVACAFYGQLAHAVSTSGKCHRQWIGCRKTHQGMYRTARTRQ</sequence>